<proteinExistence type="predicted"/>
<feature type="domain" description="RTG2 C-terminal" evidence="2">
    <location>
        <begin position="344"/>
        <end position="498"/>
    </location>
</feature>
<dbReference type="OrthoDB" id="2014654at2759"/>
<evidence type="ECO:0000313" key="4">
    <source>
        <dbReference type="Proteomes" id="UP000184330"/>
    </source>
</evidence>
<protein>
    <submittedName>
        <fullName evidence="3">Related to RTG2-retrograde regulation protein</fullName>
    </submittedName>
</protein>
<dbReference type="Gene3D" id="3.30.420.150">
    <property type="entry name" value="Exopolyphosphatase. Domain 2"/>
    <property type="match status" value="1"/>
</dbReference>
<accession>A0A1L7XV32</accession>
<dbReference type="Pfam" id="PF23566">
    <property type="entry name" value="RTG2_C"/>
    <property type="match status" value="1"/>
</dbReference>
<dbReference type="InterPro" id="IPR043129">
    <property type="entry name" value="ATPase_NBD"/>
</dbReference>
<name>A0A1L7XV32_9HELO</name>
<dbReference type="InterPro" id="IPR003695">
    <property type="entry name" value="Ppx_GppA_N"/>
</dbReference>
<evidence type="ECO:0000259" key="1">
    <source>
        <dbReference type="Pfam" id="PF02541"/>
    </source>
</evidence>
<reference evidence="3 4" key="1">
    <citation type="submission" date="2016-03" db="EMBL/GenBank/DDBJ databases">
        <authorList>
            <person name="Ploux O."/>
        </authorList>
    </citation>
    <scope>NUCLEOTIDE SEQUENCE [LARGE SCALE GENOMIC DNA]</scope>
    <source>
        <strain evidence="3 4">UAMH 11012</strain>
    </source>
</reference>
<evidence type="ECO:0000313" key="3">
    <source>
        <dbReference type="EMBL" id="CZR68840.1"/>
    </source>
</evidence>
<dbReference type="Gene3D" id="3.30.420.40">
    <property type="match status" value="1"/>
</dbReference>
<dbReference type="PANTHER" id="PTHR30005:SF0">
    <property type="entry name" value="RETROGRADE REGULATION PROTEIN 2"/>
    <property type="match status" value="1"/>
</dbReference>
<dbReference type="InterPro" id="IPR050273">
    <property type="entry name" value="GppA/Ppx_hydrolase"/>
</dbReference>
<evidence type="ECO:0000259" key="2">
    <source>
        <dbReference type="Pfam" id="PF23566"/>
    </source>
</evidence>
<dbReference type="Pfam" id="PF02541">
    <property type="entry name" value="Ppx-GppA"/>
    <property type="match status" value="1"/>
</dbReference>
<dbReference type="EMBL" id="FJOG01000060">
    <property type="protein sequence ID" value="CZR68840.1"/>
    <property type="molecule type" value="Genomic_DNA"/>
</dbReference>
<dbReference type="InterPro" id="IPR057512">
    <property type="entry name" value="RTG2_C"/>
</dbReference>
<dbReference type="SUPFAM" id="SSF53067">
    <property type="entry name" value="Actin-like ATPase domain"/>
    <property type="match status" value="2"/>
</dbReference>
<feature type="domain" description="Ppx/GppA phosphatase N-terminal" evidence="1">
    <location>
        <begin position="23"/>
        <end position="120"/>
    </location>
</feature>
<dbReference type="Proteomes" id="UP000184330">
    <property type="component" value="Unassembled WGS sequence"/>
</dbReference>
<dbReference type="AlphaFoldDB" id="A0A1L7XV32"/>
<sequence>MGSQQWNPLLSDGSITTFSRNLPTVHVHRVDKSLYDTQFDPETGDQIPIPQNVIDSVINALFRFKTACADLSVPETNTHVVATEATRAAINSAEFVQAINSATWLPVDVLRKEDEGRIGALDGGNIRINDKGSFSFSYGAAASTRKLEEAKSGKSKEEAEKAIAEVREEIVTNFGKVYTKLKVPRTLSWRQREMADSRFGRRIPRLFMGQVHKHPHPISTINGHTVDKDRFENTNAVEEVVRTAHSIFRISDRRRSQVPAMAFLVSALAKPVPHGIRTAHFCQGGVREGVLFWDLPPSIRVRDPLEVATPSFAPASAARIFSLLKFSVPLRLTNSSRHFPDSFTSHELASISALFSTSTGLMSSTRGVSYEDRARLAFMLESRCMGELPPRELEFKEALRRVITPEEVWLAAYLGRVGYLISRLYPSGRIDEDKPQVVLSAEWAWNLGRKKDKGGLRLTISTQKAKHDPAQLRQALRDHVGNLEKIGQQKNWIGGRVGEG</sequence>
<gene>
    <name evidence="3" type="ORF">PAC_18740</name>
</gene>
<dbReference type="GO" id="GO:0006357">
    <property type="term" value="P:regulation of transcription by RNA polymerase II"/>
    <property type="evidence" value="ECO:0007669"/>
    <property type="project" value="TreeGrafter"/>
</dbReference>
<dbReference type="PANTHER" id="PTHR30005">
    <property type="entry name" value="EXOPOLYPHOSPHATASE"/>
    <property type="match status" value="1"/>
</dbReference>
<organism evidence="3 4">
    <name type="scientific">Phialocephala subalpina</name>
    <dbReference type="NCBI Taxonomy" id="576137"/>
    <lineage>
        <taxon>Eukaryota</taxon>
        <taxon>Fungi</taxon>
        <taxon>Dikarya</taxon>
        <taxon>Ascomycota</taxon>
        <taxon>Pezizomycotina</taxon>
        <taxon>Leotiomycetes</taxon>
        <taxon>Helotiales</taxon>
        <taxon>Mollisiaceae</taxon>
        <taxon>Phialocephala</taxon>
        <taxon>Phialocephala fortinii species complex</taxon>
    </lineage>
</organism>
<dbReference type="FunFam" id="3.30.420.40:FF:000191">
    <property type="entry name" value="Retrograde regulation protein 2"/>
    <property type="match status" value="1"/>
</dbReference>
<keyword evidence="4" id="KW-1185">Reference proteome</keyword>